<dbReference type="Proteomes" id="UP000694044">
    <property type="component" value="Unassembled WGS sequence"/>
</dbReference>
<feature type="compositionally biased region" description="Basic and acidic residues" evidence="1">
    <location>
        <begin position="26"/>
        <end position="38"/>
    </location>
</feature>
<name>A0A8T1VGR5_9STRA</name>
<reference evidence="2" key="1">
    <citation type="submission" date="2021-02" db="EMBL/GenBank/DDBJ databases">
        <authorList>
            <person name="Palmer J.M."/>
        </authorList>
    </citation>
    <scope>NUCLEOTIDE SEQUENCE</scope>
    <source>
        <strain evidence="2">SCRP734</strain>
    </source>
</reference>
<accession>A0A8T1VGR5</accession>
<dbReference type="EMBL" id="JAGDFM010000302">
    <property type="protein sequence ID" value="KAG7380261.1"/>
    <property type="molecule type" value="Genomic_DNA"/>
</dbReference>
<evidence type="ECO:0000313" key="2">
    <source>
        <dbReference type="EMBL" id="KAG7380261.1"/>
    </source>
</evidence>
<protein>
    <submittedName>
        <fullName evidence="2">Uncharacterized protein</fullName>
    </submittedName>
</protein>
<gene>
    <name evidence="2" type="ORF">PHYPSEUDO_007571</name>
</gene>
<dbReference type="OrthoDB" id="91084at2759"/>
<evidence type="ECO:0000256" key="1">
    <source>
        <dbReference type="SAM" id="MobiDB-lite"/>
    </source>
</evidence>
<sequence length="409" mass="46130">MSSRKYPSLSGIPLQAHAAPPQLSPEHPRRAEQEDRRHAQQHQPSHTLQRLHEPLTYQQLFGAPMMPQQLALPAIQYNIFSPTHQPSSDTLAAVLPERHAAAAVREGTLDTAPESARLRYPSVLVPRRQLDLTQSLLDSDSSLDSDTEPDTANDATPKPSTPLDEYDTWTADAIRKECTRRGLKDVHVVYVTVYPVEHVVNALEFSHDFFVGIDPSTVKAHSSKKLHGTWKEVNRYYIVAEKKFTSSGQHEKDFPNFVDNRGFVLYLRKWLGIKPELYNFVKSGMLDRDQLDTLDDNASTIASSASSATTPSKSKVREAQSLDSLAASFATYIRDRRREVERANASSSKQLQEKSSILAMLGDIRRQLADVDRELAHGDGSSLQRLEEDRHLLLHERQGFISKLREHDQ</sequence>
<dbReference type="AlphaFoldDB" id="A0A8T1VGR5"/>
<feature type="compositionally biased region" description="Acidic residues" evidence="1">
    <location>
        <begin position="141"/>
        <end position="151"/>
    </location>
</feature>
<feature type="region of interest" description="Disordered" evidence="1">
    <location>
        <begin position="1"/>
        <end position="52"/>
    </location>
</feature>
<feature type="region of interest" description="Disordered" evidence="1">
    <location>
        <begin position="135"/>
        <end position="165"/>
    </location>
</feature>
<evidence type="ECO:0000313" key="3">
    <source>
        <dbReference type="Proteomes" id="UP000694044"/>
    </source>
</evidence>
<comment type="caution">
    <text evidence="2">The sequence shown here is derived from an EMBL/GenBank/DDBJ whole genome shotgun (WGS) entry which is preliminary data.</text>
</comment>
<organism evidence="2 3">
    <name type="scientific">Phytophthora pseudosyringae</name>
    <dbReference type="NCBI Taxonomy" id="221518"/>
    <lineage>
        <taxon>Eukaryota</taxon>
        <taxon>Sar</taxon>
        <taxon>Stramenopiles</taxon>
        <taxon>Oomycota</taxon>
        <taxon>Peronosporomycetes</taxon>
        <taxon>Peronosporales</taxon>
        <taxon>Peronosporaceae</taxon>
        <taxon>Phytophthora</taxon>
    </lineage>
</organism>
<keyword evidence="3" id="KW-1185">Reference proteome</keyword>
<proteinExistence type="predicted"/>